<dbReference type="eggNOG" id="COG3678">
    <property type="taxonomic scope" value="Bacteria"/>
</dbReference>
<evidence type="ECO:0000313" key="2">
    <source>
        <dbReference type="EMBL" id="ETX14767.1"/>
    </source>
</evidence>
<dbReference type="Pfam" id="PF13801">
    <property type="entry name" value="Metal_resist"/>
    <property type="match status" value="1"/>
</dbReference>
<sequence>MNDTPKQVRWLKVGLYLSLAVNLAIAGLFAGMVLRDGPPHRGGRGPGHEGFLYLRAFTDDQRQDLRRAFREEMGHDEKDRGERRQAFRERFLDGYEQAATTLRQDPFERDALAQVLNTQAMRSREGRARGQQVLLDYLADMSPEARADYADRLLREIEDISKR</sequence>
<organism evidence="2 3">
    <name type="scientific">Roseivivax halodurans JCM 10272</name>
    <dbReference type="NCBI Taxonomy" id="1449350"/>
    <lineage>
        <taxon>Bacteria</taxon>
        <taxon>Pseudomonadati</taxon>
        <taxon>Pseudomonadota</taxon>
        <taxon>Alphaproteobacteria</taxon>
        <taxon>Rhodobacterales</taxon>
        <taxon>Roseobacteraceae</taxon>
        <taxon>Roseivivax</taxon>
    </lineage>
</organism>
<dbReference type="EMBL" id="JALZ01000008">
    <property type="protein sequence ID" value="ETX14767.1"/>
    <property type="molecule type" value="Genomic_DNA"/>
</dbReference>
<comment type="caution">
    <text evidence="2">The sequence shown here is derived from an EMBL/GenBank/DDBJ whole genome shotgun (WGS) entry which is preliminary data.</text>
</comment>
<dbReference type="Proteomes" id="UP000022447">
    <property type="component" value="Unassembled WGS sequence"/>
</dbReference>
<gene>
    <name evidence="2" type="ORF">OCH239_20640</name>
</gene>
<dbReference type="STRING" id="1449350.OCH239_20640"/>
<protein>
    <submittedName>
        <fullName evidence="2">Membrane protein</fullName>
    </submittedName>
</protein>
<name>X7EFP4_9RHOB</name>
<accession>X7EFP4</accession>
<evidence type="ECO:0000256" key="1">
    <source>
        <dbReference type="SAM" id="Phobius"/>
    </source>
</evidence>
<evidence type="ECO:0000313" key="3">
    <source>
        <dbReference type="Proteomes" id="UP000022447"/>
    </source>
</evidence>
<keyword evidence="1" id="KW-0472">Membrane</keyword>
<proteinExistence type="predicted"/>
<feature type="transmembrane region" description="Helical" evidence="1">
    <location>
        <begin position="15"/>
        <end position="34"/>
    </location>
</feature>
<keyword evidence="3" id="KW-1185">Reference proteome</keyword>
<keyword evidence="1" id="KW-1133">Transmembrane helix</keyword>
<dbReference type="RefSeq" id="WP_037261606.1">
    <property type="nucleotide sequence ID" value="NZ_JALZ01000008.1"/>
</dbReference>
<dbReference type="AlphaFoldDB" id="X7EFP4"/>
<dbReference type="InterPro" id="IPR025961">
    <property type="entry name" value="Metal_resist"/>
</dbReference>
<reference evidence="2 3" key="1">
    <citation type="submission" date="2014-01" db="EMBL/GenBank/DDBJ databases">
        <title>Roseivivax halodurans JCM 10272 Genome Sequencing.</title>
        <authorList>
            <person name="Lai Q."/>
            <person name="Li G."/>
            <person name="Shao Z."/>
        </authorList>
    </citation>
    <scope>NUCLEOTIDE SEQUENCE [LARGE SCALE GENOMIC DNA]</scope>
    <source>
        <strain evidence="2 3">JCM 10272</strain>
    </source>
</reference>
<keyword evidence="1" id="KW-0812">Transmembrane</keyword>